<evidence type="ECO:0000313" key="2">
    <source>
        <dbReference type="Proteomes" id="UP000224567"/>
    </source>
</evidence>
<name>A0A2G2VNU8_CAPBA</name>
<accession>A0A2G2VNU8</accession>
<reference evidence="1 2" key="1">
    <citation type="journal article" date="2017" name="Genome Biol.">
        <title>New reference genome sequences of hot pepper reveal the massive evolution of plant disease-resistance genes by retroduplication.</title>
        <authorList>
            <person name="Kim S."/>
            <person name="Park J."/>
            <person name="Yeom S.I."/>
            <person name="Kim Y.M."/>
            <person name="Seo E."/>
            <person name="Kim K.T."/>
            <person name="Kim M.S."/>
            <person name="Lee J.M."/>
            <person name="Cheong K."/>
            <person name="Shin H.S."/>
            <person name="Kim S.B."/>
            <person name="Han K."/>
            <person name="Lee J."/>
            <person name="Park M."/>
            <person name="Lee H.A."/>
            <person name="Lee H.Y."/>
            <person name="Lee Y."/>
            <person name="Oh S."/>
            <person name="Lee J.H."/>
            <person name="Choi E."/>
            <person name="Choi E."/>
            <person name="Lee S.E."/>
            <person name="Jeon J."/>
            <person name="Kim H."/>
            <person name="Choi G."/>
            <person name="Song H."/>
            <person name="Lee J."/>
            <person name="Lee S.C."/>
            <person name="Kwon J.K."/>
            <person name="Lee H.Y."/>
            <person name="Koo N."/>
            <person name="Hong Y."/>
            <person name="Kim R.W."/>
            <person name="Kang W.H."/>
            <person name="Huh J.H."/>
            <person name="Kang B.C."/>
            <person name="Yang T.J."/>
            <person name="Lee Y.H."/>
            <person name="Bennetzen J.L."/>
            <person name="Choi D."/>
        </authorList>
    </citation>
    <scope>NUCLEOTIDE SEQUENCE [LARGE SCALE GENOMIC DNA]</scope>
    <source>
        <strain evidence="2">cv. PBC81</strain>
    </source>
</reference>
<evidence type="ECO:0008006" key="3">
    <source>
        <dbReference type="Google" id="ProtNLM"/>
    </source>
</evidence>
<dbReference type="AlphaFoldDB" id="A0A2G2VNU8"/>
<sequence length="118" mass="12718">MFVLAFVERLFRPTYKKDDIMLGKKLGEGSFGAAYIVCLARKPSSKASDKSCKDEGTGEGKEFKFATGVKPIPDICVVILNVLNEEGILIGDVTTGEALVLESSCVAKDAEEANRRGN</sequence>
<proteinExistence type="predicted"/>
<organism evidence="1 2">
    <name type="scientific">Capsicum baccatum</name>
    <name type="common">Peruvian pepper</name>
    <dbReference type="NCBI Taxonomy" id="33114"/>
    <lineage>
        <taxon>Eukaryota</taxon>
        <taxon>Viridiplantae</taxon>
        <taxon>Streptophyta</taxon>
        <taxon>Embryophyta</taxon>
        <taxon>Tracheophyta</taxon>
        <taxon>Spermatophyta</taxon>
        <taxon>Magnoliopsida</taxon>
        <taxon>eudicotyledons</taxon>
        <taxon>Gunneridae</taxon>
        <taxon>Pentapetalae</taxon>
        <taxon>asterids</taxon>
        <taxon>lamiids</taxon>
        <taxon>Solanales</taxon>
        <taxon>Solanaceae</taxon>
        <taxon>Solanoideae</taxon>
        <taxon>Capsiceae</taxon>
        <taxon>Capsicum</taxon>
    </lineage>
</organism>
<dbReference type="EMBL" id="MLFT02000011">
    <property type="protein sequence ID" value="PHT34623.1"/>
    <property type="molecule type" value="Genomic_DNA"/>
</dbReference>
<dbReference type="STRING" id="33114.A0A2G2VNU8"/>
<dbReference type="OrthoDB" id="1710212at2759"/>
<reference evidence="2" key="2">
    <citation type="journal article" date="2017" name="J. Anim. Genet.">
        <title>Multiple reference genome sequences of hot pepper reveal the massive evolution of plant disease resistance genes by retroduplication.</title>
        <authorList>
            <person name="Kim S."/>
            <person name="Park J."/>
            <person name="Yeom S.-I."/>
            <person name="Kim Y.-M."/>
            <person name="Seo E."/>
            <person name="Kim K.-T."/>
            <person name="Kim M.-S."/>
            <person name="Lee J.M."/>
            <person name="Cheong K."/>
            <person name="Shin H.-S."/>
            <person name="Kim S.-B."/>
            <person name="Han K."/>
            <person name="Lee J."/>
            <person name="Park M."/>
            <person name="Lee H.-A."/>
            <person name="Lee H.-Y."/>
            <person name="Lee Y."/>
            <person name="Oh S."/>
            <person name="Lee J.H."/>
            <person name="Choi E."/>
            <person name="Choi E."/>
            <person name="Lee S.E."/>
            <person name="Jeon J."/>
            <person name="Kim H."/>
            <person name="Choi G."/>
            <person name="Song H."/>
            <person name="Lee J."/>
            <person name="Lee S.-C."/>
            <person name="Kwon J.-K."/>
            <person name="Lee H.-Y."/>
            <person name="Koo N."/>
            <person name="Hong Y."/>
            <person name="Kim R.W."/>
            <person name="Kang W.-H."/>
            <person name="Huh J.H."/>
            <person name="Kang B.-C."/>
            <person name="Yang T.-J."/>
            <person name="Lee Y.-H."/>
            <person name="Bennetzen J.L."/>
            <person name="Choi D."/>
        </authorList>
    </citation>
    <scope>NUCLEOTIDE SEQUENCE [LARGE SCALE GENOMIC DNA]</scope>
    <source>
        <strain evidence="2">cv. PBC81</strain>
    </source>
</reference>
<keyword evidence="2" id="KW-1185">Reference proteome</keyword>
<comment type="caution">
    <text evidence="1">The sequence shown here is derived from an EMBL/GenBank/DDBJ whole genome shotgun (WGS) entry which is preliminary data.</text>
</comment>
<gene>
    <name evidence="1" type="ORF">CQW23_26423</name>
</gene>
<protein>
    <recommendedName>
        <fullName evidence="3">Protein kinase domain-containing protein</fullName>
    </recommendedName>
</protein>
<dbReference type="Proteomes" id="UP000224567">
    <property type="component" value="Unassembled WGS sequence"/>
</dbReference>
<evidence type="ECO:0000313" key="1">
    <source>
        <dbReference type="EMBL" id="PHT34623.1"/>
    </source>
</evidence>